<proteinExistence type="predicted"/>
<reference evidence="2" key="2">
    <citation type="submission" date="2021-03" db="EMBL/GenBank/DDBJ databases">
        <title>Isolation of Bacillus subtilis from fermented food sample.</title>
        <authorList>
            <person name="Lakshmanan V."/>
            <person name="Athira K."/>
            <person name="Rajagopal K."/>
        </authorList>
    </citation>
    <scope>NUCLEOTIDE SEQUENCE</scope>
    <source>
        <strain evidence="2">S1</strain>
    </source>
</reference>
<protein>
    <submittedName>
        <fullName evidence="2">Phr family secreted Rap phosphatase inhibitor</fullName>
    </submittedName>
    <submittedName>
        <fullName evidence="1">Regulator of the activity of phosphatase RapG</fullName>
    </submittedName>
</protein>
<dbReference type="RefSeq" id="WP_003226961.1">
    <property type="nucleotide sequence ID" value="NZ_AP024621.1"/>
</dbReference>
<gene>
    <name evidence="3" type="primary">phrG</name>
    <name evidence="1" type="ORF">B4122_1310</name>
    <name evidence="2" type="ORF">J5227_06865</name>
    <name evidence="3" type="ORF">QL281_11810</name>
</gene>
<dbReference type="GO" id="GO:0004864">
    <property type="term" value="F:protein phosphatase inhibitor activity"/>
    <property type="evidence" value="ECO:0007669"/>
    <property type="project" value="UniProtKB-KW"/>
</dbReference>
<sequence>MKRFLIGAGVAAVILSGWFIADHQTHSQEMKVAEKMIG</sequence>
<keyword evidence="3" id="KW-0650">Protein phosphatase inhibitor</keyword>
<evidence type="ECO:0000313" key="2">
    <source>
        <dbReference type="EMBL" id="MBO3794041.1"/>
    </source>
</evidence>
<evidence type="ECO:0000313" key="4">
    <source>
        <dbReference type="Proteomes" id="UP000076442"/>
    </source>
</evidence>
<evidence type="ECO:0000313" key="5">
    <source>
        <dbReference type="Proteomes" id="UP000665181"/>
    </source>
</evidence>
<dbReference type="AlphaFoldDB" id="A0A085C607"/>
<dbReference type="Proteomes" id="UP001229422">
    <property type="component" value="Chromosome"/>
</dbReference>
<accession>A0A085C607</accession>
<dbReference type="NCBIfam" id="TIGR04429">
    <property type="entry name" value="Phr_nterm"/>
    <property type="match status" value="1"/>
</dbReference>
<reference evidence="1 4" key="1">
    <citation type="submission" date="2015-09" db="EMBL/GenBank/DDBJ databases">
        <title>Spore heat resistance.</title>
        <authorList>
            <person name="Boekhorst J."/>
            <person name="Berendsen E.M."/>
            <person name="Wells-Bennik M.H."/>
            <person name="Kuipers O.P."/>
        </authorList>
    </citation>
    <scope>NUCLEOTIDE SEQUENCE [LARGE SCALE GENOMIC DNA]</scope>
    <source>
        <strain evidence="1 4">B4122</strain>
    </source>
</reference>
<reference evidence="3" key="3">
    <citation type="submission" date="2023-05" db="EMBL/GenBank/DDBJ databases">
        <title>Complete genome sequence of Bacillus subtilis SRCM117797 isolated from Soybean paste.</title>
        <authorList>
            <person name="Abraha H.B."/>
            <person name="Kim K.-P."/>
            <person name="Ryu M.-S."/>
            <person name="Jeong D.-Y."/>
        </authorList>
    </citation>
    <scope>NUCLEOTIDE SEQUENCE</scope>
    <source>
        <strain evidence="3">SRCM117797</strain>
    </source>
</reference>
<dbReference type="InterPro" id="IPR030968">
    <property type="entry name" value="RapG/K_inhib"/>
</dbReference>
<evidence type="ECO:0000313" key="1">
    <source>
        <dbReference type="EMBL" id="KZD93166.1"/>
    </source>
</evidence>
<evidence type="ECO:0000313" key="3">
    <source>
        <dbReference type="EMBL" id="WHM19642.1"/>
    </source>
</evidence>
<dbReference type="EMBL" id="JAGFPW010000004">
    <property type="protein sequence ID" value="MBO3794041.1"/>
    <property type="molecule type" value="Genomic_DNA"/>
</dbReference>
<dbReference type="Proteomes" id="UP000665181">
    <property type="component" value="Unassembled WGS sequence"/>
</dbReference>
<name>A0A085C607_BACIU</name>
<dbReference type="EMBL" id="CP125292">
    <property type="protein sequence ID" value="WHM19642.1"/>
    <property type="molecule type" value="Genomic_DNA"/>
</dbReference>
<dbReference type="EMBL" id="LJZV01000007">
    <property type="protein sequence ID" value="KZD93166.1"/>
    <property type="molecule type" value="Genomic_DNA"/>
</dbReference>
<organism evidence="2 5">
    <name type="scientific">Bacillus subtilis</name>
    <dbReference type="NCBI Taxonomy" id="1423"/>
    <lineage>
        <taxon>Bacteria</taxon>
        <taxon>Bacillati</taxon>
        <taxon>Bacillota</taxon>
        <taxon>Bacilli</taxon>
        <taxon>Bacillales</taxon>
        <taxon>Bacillaceae</taxon>
        <taxon>Bacillus</taxon>
    </lineage>
</organism>
<dbReference type="Proteomes" id="UP000076442">
    <property type="component" value="Unassembled WGS sequence"/>
</dbReference>